<reference evidence="5" key="1">
    <citation type="submission" date="2017-08" db="EMBL/GenBank/DDBJ databases">
        <authorList>
            <person name="Varghese N."/>
            <person name="Submissions S."/>
        </authorList>
    </citation>
    <scope>NUCLEOTIDE SEQUENCE [LARGE SCALE GENOMIC DNA]</scope>
    <source>
        <strain evidence="5">DSM 4725</strain>
    </source>
</reference>
<feature type="region of interest" description="Disordered" evidence="1">
    <location>
        <begin position="54"/>
        <end position="84"/>
    </location>
</feature>
<keyword evidence="2" id="KW-0812">Transmembrane</keyword>
<protein>
    <submittedName>
        <fullName evidence="4">Lysophospholipase L1</fullName>
    </submittedName>
</protein>
<dbReference type="Proteomes" id="UP000219435">
    <property type="component" value="Unassembled WGS sequence"/>
</dbReference>
<feature type="transmembrane region" description="Helical" evidence="2">
    <location>
        <begin position="26"/>
        <end position="46"/>
    </location>
</feature>
<keyword evidence="5" id="KW-1185">Reference proteome</keyword>
<dbReference type="AlphaFoldDB" id="A0A285V444"/>
<dbReference type="InterPro" id="IPR013830">
    <property type="entry name" value="SGNH_hydro"/>
</dbReference>
<organism evidence="4 5">
    <name type="scientific">Blastococcus aggregatus</name>
    <dbReference type="NCBI Taxonomy" id="38502"/>
    <lineage>
        <taxon>Bacteria</taxon>
        <taxon>Bacillati</taxon>
        <taxon>Actinomycetota</taxon>
        <taxon>Actinomycetes</taxon>
        <taxon>Geodermatophilales</taxon>
        <taxon>Geodermatophilaceae</taxon>
        <taxon>Blastococcus</taxon>
    </lineage>
</organism>
<evidence type="ECO:0000256" key="1">
    <source>
        <dbReference type="SAM" id="MobiDB-lite"/>
    </source>
</evidence>
<accession>A0A285V444</accession>
<dbReference type="CDD" id="cd00229">
    <property type="entry name" value="SGNH_hydrolase"/>
    <property type="match status" value="1"/>
</dbReference>
<sequence length="283" mass="29295">MPHVARQPDRPGFFSGLPLPSRTEGIVIAVLLLLTAIAVGIAAWVASNRTPPEFEPPANAAATERTTPPAGTTAPRSSAPAESSDAPVLAFYGDRFTAGTQQGGLGPAGWPAIVTERLGAESTEPHALTDAGYVATSSFGDATFVSLAELRPEPDADVTVVFGSRNDYEATPAQITAAATRTFEIIRAAAPQTRLLVIGPAWTDAAVPSELPPVRDAVREAAAAADVPFIDPLVGRWFFDGVGLIGRDAISPTDAGHAYLADLIEPLVRDLLAAAPATATGTR</sequence>
<dbReference type="InterPro" id="IPR036514">
    <property type="entry name" value="SGNH_hydro_sf"/>
</dbReference>
<gene>
    <name evidence="4" type="ORF">SAMN05660748_1024</name>
</gene>
<dbReference type="Gene3D" id="3.40.50.1110">
    <property type="entry name" value="SGNH hydrolase"/>
    <property type="match status" value="1"/>
</dbReference>
<evidence type="ECO:0000313" key="4">
    <source>
        <dbReference type="EMBL" id="SOC47766.1"/>
    </source>
</evidence>
<feature type="compositionally biased region" description="Low complexity" evidence="1">
    <location>
        <begin position="56"/>
        <end position="81"/>
    </location>
</feature>
<feature type="domain" description="SGNH hydrolase-type esterase" evidence="3">
    <location>
        <begin position="91"/>
        <end position="258"/>
    </location>
</feature>
<dbReference type="Pfam" id="PF13472">
    <property type="entry name" value="Lipase_GDSL_2"/>
    <property type="match status" value="1"/>
</dbReference>
<name>A0A285V444_9ACTN</name>
<proteinExistence type="predicted"/>
<evidence type="ECO:0000256" key="2">
    <source>
        <dbReference type="SAM" id="Phobius"/>
    </source>
</evidence>
<evidence type="ECO:0000313" key="5">
    <source>
        <dbReference type="Proteomes" id="UP000219435"/>
    </source>
</evidence>
<dbReference type="EMBL" id="OBQI01000001">
    <property type="protein sequence ID" value="SOC47766.1"/>
    <property type="molecule type" value="Genomic_DNA"/>
</dbReference>
<evidence type="ECO:0000259" key="3">
    <source>
        <dbReference type="Pfam" id="PF13472"/>
    </source>
</evidence>
<dbReference type="SUPFAM" id="SSF52266">
    <property type="entry name" value="SGNH hydrolase"/>
    <property type="match status" value="1"/>
</dbReference>
<keyword evidence="2" id="KW-1133">Transmembrane helix</keyword>
<keyword evidence="2" id="KW-0472">Membrane</keyword>